<feature type="non-terminal residue" evidence="2">
    <location>
        <position position="1"/>
    </location>
</feature>
<dbReference type="Proteomes" id="UP000601435">
    <property type="component" value="Unassembled WGS sequence"/>
</dbReference>
<feature type="chain" id="PRO_5032533327" description="H(+)-exporting diphosphatase" evidence="1">
    <location>
        <begin position="22"/>
        <end position="61"/>
    </location>
</feature>
<feature type="non-terminal residue" evidence="2">
    <location>
        <position position="61"/>
    </location>
</feature>
<reference evidence="2" key="1">
    <citation type="submission" date="2021-02" db="EMBL/GenBank/DDBJ databases">
        <authorList>
            <person name="Dougan E. K."/>
            <person name="Rhodes N."/>
            <person name="Thang M."/>
            <person name="Chan C."/>
        </authorList>
    </citation>
    <scope>NUCLEOTIDE SEQUENCE</scope>
</reference>
<dbReference type="EMBL" id="CAJNJA010028955">
    <property type="protein sequence ID" value="CAE7615771.1"/>
    <property type="molecule type" value="Genomic_DNA"/>
</dbReference>
<gene>
    <name evidence="2" type="ORF">SNEC2469_LOCUS17485</name>
</gene>
<evidence type="ECO:0008006" key="4">
    <source>
        <dbReference type="Google" id="ProtNLM"/>
    </source>
</evidence>
<proteinExistence type="predicted"/>
<comment type="caution">
    <text evidence="2">The sequence shown here is derived from an EMBL/GenBank/DDBJ whole genome shotgun (WGS) entry which is preliminary data.</text>
</comment>
<protein>
    <recommendedName>
        <fullName evidence="4">H(+)-exporting diphosphatase</fullName>
    </recommendedName>
</protein>
<keyword evidence="3" id="KW-1185">Reference proteome</keyword>
<organism evidence="2 3">
    <name type="scientific">Symbiodinium necroappetens</name>
    <dbReference type="NCBI Taxonomy" id="1628268"/>
    <lineage>
        <taxon>Eukaryota</taxon>
        <taxon>Sar</taxon>
        <taxon>Alveolata</taxon>
        <taxon>Dinophyceae</taxon>
        <taxon>Suessiales</taxon>
        <taxon>Symbiodiniaceae</taxon>
        <taxon>Symbiodinium</taxon>
    </lineage>
</organism>
<evidence type="ECO:0000313" key="2">
    <source>
        <dbReference type="EMBL" id="CAE7615771.1"/>
    </source>
</evidence>
<evidence type="ECO:0000313" key="3">
    <source>
        <dbReference type="Proteomes" id="UP000601435"/>
    </source>
</evidence>
<name>A0A812V3I8_9DINO</name>
<feature type="signal peptide" evidence="1">
    <location>
        <begin position="1"/>
        <end position="21"/>
    </location>
</feature>
<accession>A0A812V3I8</accession>
<sequence>VGMGAMAPLVLLVVLMAATAGILPRAVAIATDKGATAAMARGMGHQVSFHQAMVLVDTRAK</sequence>
<evidence type="ECO:0000256" key="1">
    <source>
        <dbReference type="SAM" id="SignalP"/>
    </source>
</evidence>
<keyword evidence="1" id="KW-0732">Signal</keyword>
<dbReference type="AlphaFoldDB" id="A0A812V3I8"/>